<feature type="compositionally biased region" description="Basic and acidic residues" evidence="1">
    <location>
        <begin position="555"/>
        <end position="571"/>
    </location>
</feature>
<reference evidence="2" key="1">
    <citation type="submission" date="2014-11" db="EMBL/GenBank/DDBJ databases">
        <authorList>
            <person name="Otto D Thomas"/>
            <person name="Naeem Raeece"/>
        </authorList>
    </citation>
    <scope>NUCLEOTIDE SEQUENCE</scope>
</reference>
<feature type="region of interest" description="Disordered" evidence="1">
    <location>
        <begin position="339"/>
        <end position="373"/>
    </location>
</feature>
<protein>
    <submittedName>
        <fullName evidence="2">Uncharacterized protein</fullName>
    </submittedName>
</protein>
<feature type="compositionally biased region" description="Pro residues" evidence="1">
    <location>
        <begin position="34"/>
        <end position="46"/>
    </location>
</feature>
<dbReference type="VEuPathDB" id="CryptoDB:Cvel_29873"/>
<dbReference type="AlphaFoldDB" id="A0A0G4HPN2"/>
<feature type="region of interest" description="Disordered" evidence="1">
    <location>
        <begin position="390"/>
        <end position="492"/>
    </location>
</feature>
<gene>
    <name evidence="2" type="ORF">Cvel_29873</name>
</gene>
<feature type="compositionally biased region" description="Low complexity" evidence="1">
    <location>
        <begin position="534"/>
        <end position="544"/>
    </location>
</feature>
<feature type="compositionally biased region" description="Basic and acidic residues" evidence="1">
    <location>
        <begin position="522"/>
        <end position="531"/>
    </location>
</feature>
<sequence length="622" mass="65362">MKRGTTMREGTHVLSPSQAVSPPPHAPLTDAQRHPPPYSSPSPPLPGAVQTPPGALPPPRGSMVPQAPIRPHAAIHASPQIASESPQYNAGERIFQGQPAMTSQREMKRSPPKGPPGPPREQKGSRRTLQYCTQKLGVIADGGVQPPLRSQGRASPFASASPPKLALSDPSSKVQTFASRATPLPPPAQGIAESKKGFAGSPLTFQGSPRIIYNGGSPVVSEEAVGSPGKFGPSKQQQSDVRSPSPPFQEGPERPVLHEREDVQFLWKSPSSVGPRGSSETSPGPVEKGPRHDFQSQVGRLVHRQPPTSSGAPSPAGALPLVTDMNALTEMSDVFLLSRSGTRERASGGEQSNGQGGVLPSEEVGTHPPVPLQSPVDFFFVRHALEAAEPPHPIVRKSAFRGQSALSFPSKRPASGSERQPECPKRGRLNRDGIDWSLRIDEERAELGGRPRHVTRTLGRAPSVRVLSPPSPAGERRPSGLSGGLGGMSAKPSLRSIPSVVSLASSARGGGGIASFGGVRVDPPRDREGRRRSGSLLPPLRTPSRPMPPAAVGGEGRERGARATGSEREGTRATAEWVSVARSGPGGTVEGVSGRTKRRSAASARTHILPAVSLLMHSNQTP</sequence>
<organism evidence="2">
    <name type="scientific">Chromera velia CCMP2878</name>
    <dbReference type="NCBI Taxonomy" id="1169474"/>
    <lineage>
        <taxon>Eukaryota</taxon>
        <taxon>Sar</taxon>
        <taxon>Alveolata</taxon>
        <taxon>Colpodellida</taxon>
        <taxon>Chromeraceae</taxon>
        <taxon>Chromera</taxon>
    </lineage>
</organism>
<feature type="region of interest" description="Disordered" evidence="1">
    <location>
        <begin position="505"/>
        <end position="603"/>
    </location>
</feature>
<feature type="compositionally biased region" description="Low complexity" evidence="1">
    <location>
        <begin position="306"/>
        <end position="321"/>
    </location>
</feature>
<evidence type="ECO:0000256" key="1">
    <source>
        <dbReference type="SAM" id="MobiDB-lite"/>
    </source>
</evidence>
<feature type="region of interest" description="Disordered" evidence="1">
    <location>
        <begin position="1"/>
        <end position="324"/>
    </location>
</feature>
<feature type="compositionally biased region" description="Polar residues" evidence="1">
    <location>
        <begin position="169"/>
        <end position="179"/>
    </location>
</feature>
<accession>A0A0G4HPN2</accession>
<evidence type="ECO:0000313" key="2">
    <source>
        <dbReference type="EMBL" id="CEM46182.1"/>
    </source>
</evidence>
<feature type="compositionally biased region" description="Basic and acidic residues" evidence="1">
    <location>
        <begin position="251"/>
        <end position="263"/>
    </location>
</feature>
<feature type="compositionally biased region" description="Basic and acidic residues" evidence="1">
    <location>
        <begin position="419"/>
        <end position="449"/>
    </location>
</feature>
<dbReference type="EMBL" id="CDMZ01003390">
    <property type="protein sequence ID" value="CEM46182.1"/>
    <property type="molecule type" value="Genomic_DNA"/>
</dbReference>
<proteinExistence type="predicted"/>
<name>A0A0G4HPN2_9ALVE</name>